<sequence>MAADTQSMPFIKHLASSDRKIRTSALDTLRTFLSASASTARLTHTDNLKLWKGLYYSLWMCDRPVPQQNLCADLAGLLGTIAAAARRSGGGENAETEVVIGWLAAFWETLSREWTSIDVLRLEKFLLLVRRVFAASLVWAVSSPSSSSSSSSPNGSSKAAASKKSKKAAAAKKRRGSKSAADQQQDEEEEEEQQQQDAKTTTTDPETLTGRQSALIALLREWPLDQTGNLGKVSVGLRLHVLDIWVDEAEKAGVFTAAKGQDGGSGEESATTAPAASAFLTAIRELVEAQSQSPSKPVRARAKEGLADERLPWNETKPDDEDEEMGSDNDGGEDGWGGFDD</sequence>
<evidence type="ECO:0000313" key="6">
    <source>
        <dbReference type="EMBL" id="KXJ91691.1"/>
    </source>
</evidence>
<gene>
    <name evidence="6" type="ORF">Micbo1qcDRAFT_233116</name>
</gene>
<dbReference type="EMBL" id="KQ964249">
    <property type="protein sequence ID" value="KXJ91691.1"/>
    <property type="molecule type" value="Genomic_DNA"/>
</dbReference>
<dbReference type="InterPro" id="IPR010301">
    <property type="entry name" value="RRP1"/>
</dbReference>
<keyword evidence="4" id="KW-0539">Nucleus</keyword>
<feature type="compositionally biased region" description="Low complexity" evidence="5">
    <location>
        <begin position="143"/>
        <end position="160"/>
    </location>
</feature>
<dbReference type="OrthoDB" id="2019504at2759"/>
<feature type="region of interest" description="Disordered" evidence="5">
    <location>
        <begin position="288"/>
        <end position="341"/>
    </location>
</feature>
<dbReference type="AlphaFoldDB" id="A0A136J3B0"/>
<reference evidence="7" key="1">
    <citation type="submission" date="2016-02" db="EMBL/GenBank/DDBJ databases">
        <title>Draft genome sequence of Microdochium bolleyi, a fungal endophyte of beachgrass.</title>
        <authorList>
            <consortium name="DOE Joint Genome Institute"/>
            <person name="David A.S."/>
            <person name="May G."/>
            <person name="Haridas S."/>
            <person name="Lim J."/>
            <person name="Wang M."/>
            <person name="Labutti K."/>
            <person name="Lipzen A."/>
            <person name="Barry K."/>
            <person name="Grigoriev I.V."/>
        </authorList>
    </citation>
    <scope>NUCLEOTIDE SEQUENCE [LARGE SCALE GENOMIC DNA]</scope>
    <source>
        <strain evidence="7">J235TASD1</strain>
    </source>
</reference>
<feature type="compositionally biased region" description="Acidic residues" evidence="5">
    <location>
        <begin position="184"/>
        <end position="194"/>
    </location>
</feature>
<feature type="compositionally biased region" description="Polar residues" evidence="5">
    <location>
        <begin position="198"/>
        <end position="209"/>
    </location>
</feature>
<feature type="region of interest" description="Disordered" evidence="5">
    <location>
        <begin position="143"/>
        <end position="209"/>
    </location>
</feature>
<feature type="compositionally biased region" description="Acidic residues" evidence="5">
    <location>
        <begin position="318"/>
        <end position="341"/>
    </location>
</feature>
<feature type="compositionally biased region" description="Basic residues" evidence="5">
    <location>
        <begin position="161"/>
        <end position="177"/>
    </location>
</feature>
<evidence type="ECO:0000256" key="1">
    <source>
        <dbReference type="ARBA" id="ARBA00004123"/>
    </source>
</evidence>
<feature type="compositionally biased region" description="Basic and acidic residues" evidence="5">
    <location>
        <begin position="301"/>
        <end position="312"/>
    </location>
</feature>
<dbReference type="STRING" id="196109.A0A136J3B0"/>
<evidence type="ECO:0000256" key="3">
    <source>
        <dbReference type="ARBA" id="ARBA00022552"/>
    </source>
</evidence>
<dbReference type="Pfam" id="PF05997">
    <property type="entry name" value="Nop52"/>
    <property type="match status" value="2"/>
</dbReference>
<dbReference type="GO" id="GO:0030688">
    <property type="term" value="C:preribosome, small subunit precursor"/>
    <property type="evidence" value="ECO:0007669"/>
    <property type="project" value="InterPro"/>
</dbReference>
<dbReference type="Proteomes" id="UP000070501">
    <property type="component" value="Unassembled WGS sequence"/>
</dbReference>
<dbReference type="PANTHER" id="PTHR13026:SF0">
    <property type="entry name" value="RIBOSOMAL RNA PROCESSING 1B"/>
    <property type="match status" value="1"/>
</dbReference>
<evidence type="ECO:0000256" key="4">
    <source>
        <dbReference type="ARBA" id="ARBA00023242"/>
    </source>
</evidence>
<dbReference type="GO" id="GO:0006364">
    <property type="term" value="P:rRNA processing"/>
    <property type="evidence" value="ECO:0007669"/>
    <property type="project" value="UniProtKB-KW"/>
</dbReference>
<name>A0A136J3B0_9PEZI</name>
<keyword evidence="7" id="KW-1185">Reference proteome</keyword>
<organism evidence="6 7">
    <name type="scientific">Microdochium bolleyi</name>
    <dbReference type="NCBI Taxonomy" id="196109"/>
    <lineage>
        <taxon>Eukaryota</taxon>
        <taxon>Fungi</taxon>
        <taxon>Dikarya</taxon>
        <taxon>Ascomycota</taxon>
        <taxon>Pezizomycotina</taxon>
        <taxon>Sordariomycetes</taxon>
        <taxon>Xylariomycetidae</taxon>
        <taxon>Xylariales</taxon>
        <taxon>Microdochiaceae</taxon>
        <taxon>Microdochium</taxon>
    </lineage>
</organism>
<accession>A0A136J3B0</accession>
<keyword evidence="3" id="KW-0698">rRNA processing</keyword>
<proteinExistence type="inferred from homology"/>
<evidence type="ECO:0000313" key="7">
    <source>
        <dbReference type="Proteomes" id="UP000070501"/>
    </source>
</evidence>
<protein>
    <submittedName>
        <fullName evidence="6">Nucleolar protein,Nop52-domain-containing protein</fullName>
    </submittedName>
</protein>
<dbReference type="GO" id="GO:0005634">
    <property type="term" value="C:nucleus"/>
    <property type="evidence" value="ECO:0007669"/>
    <property type="project" value="UniProtKB-SubCell"/>
</dbReference>
<evidence type="ECO:0000256" key="5">
    <source>
        <dbReference type="SAM" id="MobiDB-lite"/>
    </source>
</evidence>
<dbReference type="PANTHER" id="PTHR13026">
    <property type="entry name" value="NNP-1 PROTEIN NOVEL NUCLEAR PROTEIN 1 NOP52"/>
    <property type="match status" value="1"/>
</dbReference>
<comment type="similarity">
    <text evidence="2">Belongs to the RRP1 family.</text>
</comment>
<comment type="subcellular location">
    <subcellularLocation>
        <location evidence="1">Nucleus</location>
    </subcellularLocation>
</comment>
<evidence type="ECO:0000256" key="2">
    <source>
        <dbReference type="ARBA" id="ARBA00006374"/>
    </source>
</evidence>
<dbReference type="InParanoid" id="A0A136J3B0"/>